<evidence type="ECO:0000256" key="1">
    <source>
        <dbReference type="ARBA" id="ARBA00004323"/>
    </source>
</evidence>
<keyword evidence="7" id="KW-0325">Glycoprotein</keyword>
<name>A0A0F9BJL0_9ZZZZ</name>
<dbReference type="EMBL" id="LAZR01051713">
    <property type="protein sequence ID" value="KKK84576.1"/>
    <property type="molecule type" value="Genomic_DNA"/>
</dbReference>
<protein>
    <recommendedName>
        <fullName evidence="9">Sulfotransferase domain-containing protein</fullName>
    </recommendedName>
</protein>
<sequence>MSVYNHKLKAVFIHSPRCAGNSMEELVGGQGHKDSIYFKRFLIGQTEGLDYNDIFKFAFVRNPYDRFVSCYQWLKENNPSIKENVNEFATQLAEKYESWKDGSLNEIMFRPQWKYLCNQYKHLQVDFVGRFEDIKDDWNIVSKKLGIKDELPHTNKSKKLKTTLTGRSKSIIKKLYKDDFEVFGYQ</sequence>
<keyword evidence="4" id="KW-1133">Transmembrane helix</keyword>
<dbReference type="GO" id="GO:0008146">
    <property type="term" value="F:sulfotransferase activity"/>
    <property type="evidence" value="ECO:0007669"/>
    <property type="project" value="InterPro"/>
</dbReference>
<organism evidence="8">
    <name type="scientific">marine sediment metagenome</name>
    <dbReference type="NCBI Taxonomy" id="412755"/>
    <lineage>
        <taxon>unclassified sequences</taxon>
        <taxon>metagenomes</taxon>
        <taxon>ecological metagenomes</taxon>
    </lineage>
</organism>
<proteinExistence type="predicted"/>
<reference evidence="8" key="1">
    <citation type="journal article" date="2015" name="Nature">
        <title>Complex archaea that bridge the gap between prokaryotes and eukaryotes.</title>
        <authorList>
            <person name="Spang A."/>
            <person name="Saw J.H."/>
            <person name="Jorgensen S.L."/>
            <person name="Zaremba-Niedzwiedzka K."/>
            <person name="Martijn J."/>
            <person name="Lind A.E."/>
            <person name="van Eijk R."/>
            <person name="Schleper C."/>
            <person name="Guy L."/>
            <person name="Ettema T.J."/>
        </authorList>
    </citation>
    <scope>NUCLEOTIDE SEQUENCE</scope>
</reference>
<dbReference type="GO" id="GO:0016051">
    <property type="term" value="P:carbohydrate biosynthetic process"/>
    <property type="evidence" value="ECO:0007669"/>
    <property type="project" value="InterPro"/>
</dbReference>
<comment type="caution">
    <text evidence="8">The sequence shown here is derived from an EMBL/GenBank/DDBJ whole genome shotgun (WGS) entry which is preliminary data.</text>
</comment>
<dbReference type="InterPro" id="IPR018011">
    <property type="entry name" value="Carb_sulfotrans_8-10"/>
</dbReference>
<evidence type="ECO:0000256" key="4">
    <source>
        <dbReference type="ARBA" id="ARBA00022989"/>
    </source>
</evidence>
<dbReference type="InterPro" id="IPR005331">
    <property type="entry name" value="Sulfotransferase"/>
</dbReference>
<dbReference type="InterPro" id="IPR027417">
    <property type="entry name" value="P-loop_NTPase"/>
</dbReference>
<evidence type="ECO:0000256" key="3">
    <source>
        <dbReference type="ARBA" id="ARBA00022692"/>
    </source>
</evidence>
<accession>A0A0F9BJL0</accession>
<dbReference type="Gene3D" id="3.40.50.300">
    <property type="entry name" value="P-loop containing nucleotide triphosphate hydrolases"/>
    <property type="match status" value="1"/>
</dbReference>
<evidence type="ECO:0000256" key="6">
    <source>
        <dbReference type="ARBA" id="ARBA00023136"/>
    </source>
</evidence>
<dbReference type="PANTHER" id="PTHR12137:SF54">
    <property type="entry name" value="CARBOHYDRATE SULFOTRANSFERASE"/>
    <property type="match status" value="1"/>
</dbReference>
<dbReference type="GO" id="GO:0000139">
    <property type="term" value="C:Golgi membrane"/>
    <property type="evidence" value="ECO:0007669"/>
    <property type="project" value="UniProtKB-SubCell"/>
</dbReference>
<keyword evidence="3" id="KW-0812">Transmembrane</keyword>
<evidence type="ECO:0000256" key="2">
    <source>
        <dbReference type="ARBA" id="ARBA00022679"/>
    </source>
</evidence>
<keyword evidence="5" id="KW-0333">Golgi apparatus</keyword>
<dbReference type="AlphaFoldDB" id="A0A0F9BJL0"/>
<keyword evidence="6" id="KW-0472">Membrane</keyword>
<evidence type="ECO:0000256" key="5">
    <source>
        <dbReference type="ARBA" id="ARBA00023034"/>
    </source>
</evidence>
<keyword evidence="2" id="KW-0808">Transferase</keyword>
<dbReference type="Pfam" id="PF03567">
    <property type="entry name" value="Sulfotransfer_2"/>
    <property type="match status" value="1"/>
</dbReference>
<evidence type="ECO:0000256" key="7">
    <source>
        <dbReference type="ARBA" id="ARBA00023180"/>
    </source>
</evidence>
<dbReference type="PANTHER" id="PTHR12137">
    <property type="entry name" value="CARBOHYDRATE SULFOTRANSFERASE"/>
    <property type="match status" value="1"/>
</dbReference>
<dbReference type="SUPFAM" id="SSF52540">
    <property type="entry name" value="P-loop containing nucleoside triphosphate hydrolases"/>
    <property type="match status" value="1"/>
</dbReference>
<evidence type="ECO:0008006" key="9">
    <source>
        <dbReference type="Google" id="ProtNLM"/>
    </source>
</evidence>
<comment type="subcellular location">
    <subcellularLocation>
        <location evidence="1">Golgi apparatus membrane</location>
        <topology evidence="1">Single-pass type II membrane protein</topology>
    </subcellularLocation>
</comment>
<gene>
    <name evidence="8" type="ORF">LCGC14_2781960</name>
</gene>
<evidence type="ECO:0000313" key="8">
    <source>
        <dbReference type="EMBL" id="KKK84576.1"/>
    </source>
</evidence>